<feature type="domain" description="Protein kinase" evidence="10">
    <location>
        <begin position="20"/>
        <end position="280"/>
    </location>
</feature>
<dbReference type="GO" id="GO:0007186">
    <property type="term" value="P:G protein-coupled receptor signaling pathway"/>
    <property type="evidence" value="ECO:0007669"/>
    <property type="project" value="TreeGrafter"/>
</dbReference>
<evidence type="ECO:0000256" key="2">
    <source>
        <dbReference type="ARBA" id="ARBA00022553"/>
    </source>
</evidence>
<evidence type="ECO:0000256" key="7">
    <source>
        <dbReference type="PROSITE-ProRule" id="PRU10141"/>
    </source>
</evidence>
<keyword evidence="1 8" id="KW-0723">Serine/threonine-protein kinase</keyword>
<accession>A0A5C3QUD3</accession>
<dbReference type="InterPro" id="IPR008271">
    <property type="entry name" value="Ser/Thr_kinase_AS"/>
</dbReference>
<sequence>MGCCFSEPVDFDGDINLWHFDLHRVVGKGAFGKVRVVEHKKSNQLYALKYIDKSSCIRQKAVANIIQERRLLEEHPFVVNLRYAFQDDGNCFFVLDLMLGGDLRFHLERFPVVPEEVVRFWVAELCLAINHLHRHKIVHRDIKPDNILLDEAGHAHLTDFNVALHYSATRKHSSVAGSMPYMAPQVIGRKGYSWEIDYWSLGVTAYELLFRRRPFKARTAEKLAHAITKSSVKFPEDASEKCSPEGQDALKSFIERDPSRRLGCVPLDQQIADVRCHRWFASIDWKKLEAKECQPPFVPDMQSANFDVAHELDEFLMVEKPLTHSKRKVNPDDLNKLKPELRQLEEQFTPYDHTRTRRSSYYPHNQPVSTVSMDMPRSDSADLALMPTIVEPSRSNTPLPLGRSTPSP</sequence>
<feature type="compositionally biased region" description="Polar residues" evidence="9">
    <location>
        <begin position="362"/>
        <end position="372"/>
    </location>
</feature>
<dbReference type="Gene3D" id="1.10.510.10">
    <property type="entry name" value="Transferase(Phosphotransferase) domain 1"/>
    <property type="match status" value="1"/>
</dbReference>
<dbReference type="EMBL" id="ML178823">
    <property type="protein sequence ID" value="TFL01934.1"/>
    <property type="molecule type" value="Genomic_DNA"/>
</dbReference>
<gene>
    <name evidence="12" type="ORF">BDV98DRAFT_45117</name>
</gene>
<dbReference type="GO" id="GO:0001664">
    <property type="term" value="F:G protein-coupled receptor binding"/>
    <property type="evidence" value="ECO:0007669"/>
    <property type="project" value="TreeGrafter"/>
</dbReference>
<dbReference type="InterPro" id="IPR000719">
    <property type="entry name" value="Prot_kinase_dom"/>
</dbReference>
<dbReference type="PROSITE" id="PS51285">
    <property type="entry name" value="AGC_KINASE_CTER"/>
    <property type="match status" value="1"/>
</dbReference>
<comment type="similarity">
    <text evidence="8">Belongs to the protein kinase superfamily.</text>
</comment>
<dbReference type="FunFam" id="3.30.200.20:FF:000354">
    <property type="entry name" value="AGC/YANK protein kinase"/>
    <property type="match status" value="1"/>
</dbReference>
<evidence type="ECO:0000256" key="5">
    <source>
        <dbReference type="ARBA" id="ARBA00022777"/>
    </source>
</evidence>
<reference evidence="12 13" key="1">
    <citation type="journal article" date="2019" name="Nat. Ecol. Evol.">
        <title>Megaphylogeny resolves global patterns of mushroom evolution.</title>
        <authorList>
            <person name="Varga T."/>
            <person name="Krizsan K."/>
            <person name="Foldi C."/>
            <person name="Dima B."/>
            <person name="Sanchez-Garcia M."/>
            <person name="Sanchez-Ramirez S."/>
            <person name="Szollosi G.J."/>
            <person name="Szarkandi J.G."/>
            <person name="Papp V."/>
            <person name="Albert L."/>
            <person name="Andreopoulos W."/>
            <person name="Angelini C."/>
            <person name="Antonin V."/>
            <person name="Barry K.W."/>
            <person name="Bougher N.L."/>
            <person name="Buchanan P."/>
            <person name="Buyck B."/>
            <person name="Bense V."/>
            <person name="Catcheside P."/>
            <person name="Chovatia M."/>
            <person name="Cooper J."/>
            <person name="Damon W."/>
            <person name="Desjardin D."/>
            <person name="Finy P."/>
            <person name="Geml J."/>
            <person name="Haridas S."/>
            <person name="Hughes K."/>
            <person name="Justo A."/>
            <person name="Karasinski D."/>
            <person name="Kautmanova I."/>
            <person name="Kiss B."/>
            <person name="Kocsube S."/>
            <person name="Kotiranta H."/>
            <person name="LaButti K.M."/>
            <person name="Lechner B.E."/>
            <person name="Liimatainen K."/>
            <person name="Lipzen A."/>
            <person name="Lukacs Z."/>
            <person name="Mihaltcheva S."/>
            <person name="Morgado L.N."/>
            <person name="Niskanen T."/>
            <person name="Noordeloos M.E."/>
            <person name="Ohm R.A."/>
            <person name="Ortiz-Santana B."/>
            <person name="Ovrebo C."/>
            <person name="Racz N."/>
            <person name="Riley R."/>
            <person name="Savchenko A."/>
            <person name="Shiryaev A."/>
            <person name="Soop K."/>
            <person name="Spirin V."/>
            <person name="Szebenyi C."/>
            <person name="Tomsovsky M."/>
            <person name="Tulloss R.E."/>
            <person name="Uehling J."/>
            <person name="Grigoriev I.V."/>
            <person name="Vagvolgyi C."/>
            <person name="Papp T."/>
            <person name="Martin F.M."/>
            <person name="Miettinen O."/>
            <person name="Hibbett D.S."/>
            <person name="Nagy L.G."/>
        </authorList>
    </citation>
    <scope>NUCLEOTIDE SEQUENCE [LARGE SCALE GENOMIC DNA]</scope>
    <source>
        <strain evidence="12 13">CBS 309.79</strain>
    </source>
</reference>
<feature type="domain" description="AGC-kinase C-terminal" evidence="11">
    <location>
        <begin position="281"/>
        <end position="363"/>
    </location>
</feature>
<feature type="region of interest" description="Disordered" evidence="9">
    <location>
        <begin position="389"/>
        <end position="408"/>
    </location>
</feature>
<dbReference type="AlphaFoldDB" id="A0A5C3QUD3"/>
<evidence type="ECO:0000256" key="4">
    <source>
        <dbReference type="ARBA" id="ARBA00022741"/>
    </source>
</evidence>
<evidence type="ECO:0000256" key="1">
    <source>
        <dbReference type="ARBA" id="ARBA00022527"/>
    </source>
</evidence>
<dbReference type="Pfam" id="PF00069">
    <property type="entry name" value="Pkinase"/>
    <property type="match status" value="1"/>
</dbReference>
<dbReference type="SUPFAM" id="SSF56112">
    <property type="entry name" value="Protein kinase-like (PK-like)"/>
    <property type="match status" value="1"/>
</dbReference>
<evidence type="ECO:0000256" key="6">
    <source>
        <dbReference type="ARBA" id="ARBA00022840"/>
    </source>
</evidence>
<dbReference type="PANTHER" id="PTHR24355:SF30">
    <property type="entry name" value="SERINE_THREONINE-PROTEIN KINASE 32B ISOFORM X1"/>
    <property type="match status" value="1"/>
</dbReference>
<dbReference type="Gene3D" id="3.30.200.20">
    <property type="entry name" value="Phosphorylase Kinase, domain 1"/>
    <property type="match status" value="1"/>
</dbReference>
<dbReference type="STRING" id="1884261.A0A5C3QUD3"/>
<dbReference type="InterPro" id="IPR017441">
    <property type="entry name" value="Protein_kinase_ATP_BS"/>
</dbReference>
<evidence type="ECO:0000259" key="10">
    <source>
        <dbReference type="PROSITE" id="PS50011"/>
    </source>
</evidence>
<feature type="compositionally biased region" description="Polar residues" evidence="9">
    <location>
        <begin position="393"/>
        <end position="408"/>
    </location>
</feature>
<dbReference type="GO" id="GO:0005524">
    <property type="term" value="F:ATP binding"/>
    <property type="evidence" value="ECO:0007669"/>
    <property type="project" value="UniProtKB-UniRule"/>
</dbReference>
<protein>
    <submittedName>
        <fullName evidence="12">Kinase-like protein</fullName>
    </submittedName>
</protein>
<dbReference type="PROSITE" id="PS00107">
    <property type="entry name" value="PROTEIN_KINASE_ATP"/>
    <property type="match status" value="1"/>
</dbReference>
<dbReference type="PROSITE" id="PS00108">
    <property type="entry name" value="PROTEIN_KINASE_ST"/>
    <property type="match status" value="1"/>
</dbReference>
<evidence type="ECO:0000313" key="12">
    <source>
        <dbReference type="EMBL" id="TFL01934.1"/>
    </source>
</evidence>
<keyword evidence="4 7" id="KW-0547">Nucleotide-binding</keyword>
<evidence type="ECO:0000313" key="13">
    <source>
        <dbReference type="Proteomes" id="UP000305067"/>
    </source>
</evidence>
<dbReference type="Proteomes" id="UP000305067">
    <property type="component" value="Unassembled WGS sequence"/>
</dbReference>
<evidence type="ECO:0000256" key="9">
    <source>
        <dbReference type="SAM" id="MobiDB-lite"/>
    </source>
</evidence>
<dbReference type="InterPro" id="IPR000961">
    <property type="entry name" value="AGC-kinase_C"/>
</dbReference>
<proteinExistence type="inferred from homology"/>
<evidence type="ECO:0000256" key="8">
    <source>
        <dbReference type="RuleBase" id="RU000304"/>
    </source>
</evidence>
<feature type="binding site" evidence="7">
    <location>
        <position position="49"/>
    </location>
    <ligand>
        <name>ATP</name>
        <dbReference type="ChEBI" id="CHEBI:30616"/>
    </ligand>
</feature>
<keyword evidence="13" id="KW-1185">Reference proteome</keyword>
<keyword evidence="6 7" id="KW-0067">ATP-binding</keyword>
<dbReference type="GO" id="GO:0004703">
    <property type="term" value="F:G protein-coupled receptor kinase activity"/>
    <property type="evidence" value="ECO:0007669"/>
    <property type="project" value="TreeGrafter"/>
</dbReference>
<organism evidence="12 13">
    <name type="scientific">Pterulicium gracile</name>
    <dbReference type="NCBI Taxonomy" id="1884261"/>
    <lineage>
        <taxon>Eukaryota</taxon>
        <taxon>Fungi</taxon>
        <taxon>Dikarya</taxon>
        <taxon>Basidiomycota</taxon>
        <taxon>Agaricomycotina</taxon>
        <taxon>Agaricomycetes</taxon>
        <taxon>Agaricomycetidae</taxon>
        <taxon>Agaricales</taxon>
        <taxon>Pleurotineae</taxon>
        <taxon>Pterulaceae</taxon>
        <taxon>Pterulicium</taxon>
    </lineage>
</organism>
<dbReference type="GO" id="GO:0009966">
    <property type="term" value="P:regulation of signal transduction"/>
    <property type="evidence" value="ECO:0007669"/>
    <property type="project" value="TreeGrafter"/>
</dbReference>
<dbReference type="InterPro" id="IPR011009">
    <property type="entry name" value="Kinase-like_dom_sf"/>
</dbReference>
<keyword evidence="3" id="KW-0808">Transferase</keyword>
<evidence type="ECO:0000256" key="3">
    <source>
        <dbReference type="ARBA" id="ARBA00022679"/>
    </source>
</evidence>
<dbReference type="OrthoDB" id="354826at2759"/>
<evidence type="ECO:0000259" key="11">
    <source>
        <dbReference type="PROSITE" id="PS51285"/>
    </source>
</evidence>
<dbReference type="SMART" id="SM00220">
    <property type="entry name" value="S_TKc"/>
    <property type="match status" value="1"/>
</dbReference>
<keyword evidence="5 12" id="KW-0418">Kinase</keyword>
<dbReference type="FunFam" id="1.10.510.10:FF:000048">
    <property type="entry name" value="Protein kinase C"/>
    <property type="match status" value="1"/>
</dbReference>
<dbReference type="PANTHER" id="PTHR24355">
    <property type="entry name" value="G PROTEIN-COUPLED RECEPTOR KINASE/RIBOSOMAL PROTEIN S6 KINASE"/>
    <property type="match status" value="1"/>
</dbReference>
<dbReference type="PROSITE" id="PS50011">
    <property type="entry name" value="PROTEIN_KINASE_DOM"/>
    <property type="match status" value="1"/>
</dbReference>
<keyword evidence="2" id="KW-0597">Phosphoprotein</keyword>
<name>A0A5C3QUD3_9AGAR</name>
<feature type="region of interest" description="Disordered" evidence="9">
    <location>
        <begin position="353"/>
        <end position="377"/>
    </location>
</feature>